<evidence type="ECO:0000313" key="3">
    <source>
        <dbReference type="EMBL" id="ETO74822.1"/>
    </source>
</evidence>
<keyword evidence="1" id="KW-0812">Transmembrane</keyword>
<comment type="caution">
    <text evidence="3">The sequence shown here is derived from an EMBL/GenBank/DDBJ whole genome shotgun (WGS) entry which is preliminary data.</text>
</comment>
<dbReference type="AlphaFoldDB" id="A0A081A7G1"/>
<feature type="transmembrane region" description="Helical" evidence="1">
    <location>
        <begin position="209"/>
        <end position="229"/>
    </location>
</feature>
<keyword evidence="2" id="KW-0732">Signal</keyword>
<evidence type="ECO:0008006" key="5">
    <source>
        <dbReference type="Google" id="ProtNLM"/>
    </source>
</evidence>
<evidence type="ECO:0000313" key="4">
    <source>
        <dbReference type="Proteomes" id="UP000028582"/>
    </source>
</evidence>
<dbReference type="Proteomes" id="UP000028582">
    <property type="component" value="Unassembled WGS sequence"/>
</dbReference>
<name>A0A081A7G1_PHYNI</name>
<evidence type="ECO:0000256" key="1">
    <source>
        <dbReference type="SAM" id="Phobius"/>
    </source>
</evidence>
<feature type="signal peptide" evidence="2">
    <location>
        <begin position="1"/>
        <end position="21"/>
    </location>
</feature>
<organism evidence="3 4">
    <name type="scientific">Phytophthora nicotianae P1976</name>
    <dbReference type="NCBI Taxonomy" id="1317066"/>
    <lineage>
        <taxon>Eukaryota</taxon>
        <taxon>Sar</taxon>
        <taxon>Stramenopiles</taxon>
        <taxon>Oomycota</taxon>
        <taxon>Peronosporomycetes</taxon>
        <taxon>Peronosporales</taxon>
        <taxon>Peronosporaceae</taxon>
        <taxon>Phytophthora</taxon>
    </lineage>
</organism>
<accession>A0A081A7G1</accession>
<proteinExistence type="predicted"/>
<protein>
    <recommendedName>
        <fullName evidence="5">RxLR effector protein</fullName>
    </recommendedName>
</protein>
<keyword evidence="1" id="KW-1133">Transmembrane helix</keyword>
<keyword evidence="1" id="KW-0472">Membrane</keyword>
<feature type="chain" id="PRO_5001753861" description="RxLR effector protein" evidence="2">
    <location>
        <begin position="22"/>
        <end position="232"/>
    </location>
</feature>
<evidence type="ECO:0000256" key="2">
    <source>
        <dbReference type="SAM" id="SignalP"/>
    </source>
</evidence>
<dbReference type="OrthoDB" id="99924at2759"/>
<sequence length="232" mass="25013">MRTSLFLFVIVAAIALSLTAAGTNTARRLKGATVEEEPLRAQDEERGWQDLASKFKAGQLDDALAKMKGGQVDDAVAAAGGNKLQQALEKMKAQKALQSAEKLAETTTAGKNKWQSALNKLKANNFKNIDDIKIPAAEQNRWQVAVSKIQAGKFSNLDTTNNRWQSAFNKLKASGKLKNVDEAQVAKFTEGVAQEIAKNPEKSGKFGKIMRFVFGAALTGLVVLGIDAMTST</sequence>
<gene>
    <name evidence="3" type="ORF">F444_09525</name>
</gene>
<reference evidence="3 4" key="1">
    <citation type="submission" date="2013-11" db="EMBL/GenBank/DDBJ databases">
        <title>The Genome Sequence of Phytophthora parasitica P1976.</title>
        <authorList>
            <consortium name="The Broad Institute Genomics Platform"/>
            <person name="Russ C."/>
            <person name="Tyler B."/>
            <person name="Panabieres F."/>
            <person name="Shan W."/>
            <person name="Tripathy S."/>
            <person name="Grunwald N."/>
            <person name="Machado M."/>
            <person name="Johnson C.S."/>
            <person name="Walker B."/>
            <person name="Young S."/>
            <person name="Zeng Q."/>
            <person name="Gargeya S."/>
            <person name="Fitzgerald M."/>
            <person name="Haas B."/>
            <person name="Abouelleil A."/>
            <person name="Allen A.W."/>
            <person name="Alvarado L."/>
            <person name="Arachchi H.M."/>
            <person name="Berlin A.M."/>
            <person name="Chapman S.B."/>
            <person name="Gainer-Dewar J."/>
            <person name="Goldberg J."/>
            <person name="Griggs A."/>
            <person name="Gujja S."/>
            <person name="Hansen M."/>
            <person name="Howarth C."/>
            <person name="Imamovic A."/>
            <person name="Ireland A."/>
            <person name="Larimer J."/>
            <person name="McCowan C."/>
            <person name="Murphy C."/>
            <person name="Pearson M."/>
            <person name="Poon T.W."/>
            <person name="Priest M."/>
            <person name="Roberts A."/>
            <person name="Saif S."/>
            <person name="Shea T."/>
            <person name="Sisk P."/>
            <person name="Sykes S."/>
            <person name="Wortman J."/>
            <person name="Nusbaum C."/>
            <person name="Birren B."/>
        </authorList>
    </citation>
    <scope>NUCLEOTIDE SEQUENCE [LARGE SCALE GENOMIC DNA]</scope>
    <source>
        <strain evidence="3 4">P1976</strain>
    </source>
</reference>
<dbReference type="EMBL" id="ANJA01001751">
    <property type="protein sequence ID" value="ETO74822.1"/>
    <property type="molecule type" value="Genomic_DNA"/>
</dbReference>